<reference evidence="5" key="3">
    <citation type="submission" date="2015-02" db="UniProtKB">
        <authorList>
            <consortium name="EnsemblProtists"/>
        </authorList>
    </citation>
    <scope>IDENTIFICATION</scope>
    <source>
        <strain evidence="5">DAOM BR144</strain>
    </source>
</reference>
<dbReference type="OMA" id="CDYHPEE"/>
<feature type="region of interest" description="Disordered" evidence="2">
    <location>
        <begin position="857"/>
        <end position="925"/>
    </location>
</feature>
<accession>K3WAI1</accession>
<dbReference type="Pfam" id="PF14644">
    <property type="entry name" value="DUF4456"/>
    <property type="match status" value="1"/>
</dbReference>
<feature type="region of interest" description="Disordered" evidence="2">
    <location>
        <begin position="572"/>
        <end position="613"/>
    </location>
</feature>
<keyword evidence="1" id="KW-0175">Coiled coil</keyword>
<evidence type="ECO:0000256" key="1">
    <source>
        <dbReference type="SAM" id="Coils"/>
    </source>
</evidence>
<evidence type="ECO:0000256" key="2">
    <source>
        <dbReference type="SAM" id="MobiDB-lite"/>
    </source>
</evidence>
<reference evidence="6" key="2">
    <citation type="submission" date="2010-04" db="EMBL/GenBank/DDBJ databases">
        <authorList>
            <person name="Buell R."/>
            <person name="Hamilton J."/>
            <person name="Hostetler J."/>
        </authorList>
    </citation>
    <scope>NUCLEOTIDE SEQUENCE [LARGE SCALE GENOMIC DNA]</scope>
    <source>
        <strain evidence="6">DAOM:BR144</strain>
    </source>
</reference>
<evidence type="ECO:0000259" key="3">
    <source>
        <dbReference type="Pfam" id="PF14643"/>
    </source>
</evidence>
<feature type="domain" description="DUF4455" evidence="3">
    <location>
        <begin position="110"/>
        <end position="337"/>
    </location>
</feature>
<dbReference type="EnsemblProtists" id="PYU1_T001972">
    <property type="protein sequence ID" value="PYU1_T001972"/>
    <property type="gene ID" value="PYU1_G001970"/>
</dbReference>
<dbReference type="InterPro" id="IPR027914">
    <property type="entry name" value="DUF4456"/>
</dbReference>
<protein>
    <recommendedName>
        <fullName evidence="7">DUF4455 domain-containing protein</fullName>
    </recommendedName>
</protein>
<keyword evidence="6" id="KW-1185">Reference proteome</keyword>
<reference evidence="6" key="1">
    <citation type="journal article" date="2010" name="Genome Biol.">
        <title>Genome sequence of the necrotrophic plant pathogen Pythium ultimum reveals original pathogenicity mechanisms and effector repertoire.</title>
        <authorList>
            <person name="Levesque C.A."/>
            <person name="Brouwer H."/>
            <person name="Cano L."/>
            <person name="Hamilton J.P."/>
            <person name="Holt C."/>
            <person name="Huitema E."/>
            <person name="Raffaele S."/>
            <person name="Robideau G.P."/>
            <person name="Thines M."/>
            <person name="Win J."/>
            <person name="Zerillo M.M."/>
            <person name="Beakes G.W."/>
            <person name="Boore J.L."/>
            <person name="Busam D."/>
            <person name="Dumas B."/>
            <person name="Ferriera S."/>
            <person name="Fuerstenberg S.I."/>
            <person name="Gachon C.M."/>
            <person name="Gaulin E."/>
            <person name="Govers F."/>
            <person name="Grenville-Briggs L."/>
            <person name="Horner N."/>
            <person name="Hostetler J."/>
            <person name="Jiang R.H."/>
            <person name="Johnson J."/>
            <person name="Krajaejun T."/>
            <person name="Lin H."/>
            <person name="Meijer H.J."/>
            <person name="Moore B."/>
            <person name="Morris P."/>
            <person name="Phuntmart V."/>
            <person name="Puiu D."/>
            <person name="Shetty J."/>
            <person name="Stajich J.E."/>
            <person name="Tripathy S."/>
            <person name="Wawra S."/>
            <person name="van West P."/>
            <person name="Whitty B.R."/>
            <person name="Coutinho P.M."/>
            <person name="Henrissat B."/>
            <person name="Martin F."/>
            <person name="Thomas P.D."/>
            <person name="Tyler B.M."/>
            <person name="De Vries R.P."/>
            <person name="Kamoun S."/>
            <person name="Yandell M."/>
            <person name="Tisserat N."/>
            <person name="Buell C.R."/>
        </authorList>
    </citation>
    <scope>NUCLEOTIDE SEQUENCE</scope>
    <source>
        <strain evidence="6">DAOM:BR144</strain>
    </source>
</reference>
<dbReference type="Pfam" id="PF14643">
    <property type="entry name" value="DUF4455"/>
    <property type="match status" value="2"/>
</dbReference>
<evidence type="ECO:0008006" key="7">
    <source>
        <dbReference type="Google" id="ProtNLM"/>
    </source>
</evidence>
<organism evidence="5 6">
    <name type="scientific">Globisporangium ultimum (strain ATCC 200006 / CBS 805.95 / DAOM BR144)</name>
    <name type="common">Pythium ultimum</name>
    <dbReference type="NCBI Taxonomy" id="431595"/>
    <lineage>
        <taxon>Eukaryota</taxon>
        <taxon>Sar</taxon>
        <taxon>Stramenopiles</taxon>
        <taxon>Oomycota</taxon>
        <taxon>Peronosporomycetes</taxon>
        <taxon>Pythiales</taxon>
        <taxon>Pythiaceae</taxon>
        <taxon>Globisporangium</taxon>
    </lineage>
</organism>
<dbReference type="PANTHER" id="PTHR21444">
    <property type="entry name" value="COILED-COIL DOMAIN-CONTAINING PROTEIN 180"/>
    <property type="match status" value="1"/>
</dbReference>
<evidence type="ECO:0000313" key="6">
    <source>
        <dbReference type="Proteomes" id="UP000019132"/>
    </source>
</evidence>
<feature type="region of interest" description="Disordered" evidence="2">
    <location>
        <begin position="981"/>
        <end position="1000"/>
    </location>
</feature>
<dbReference type="PANTHER" id="PTHR21444:SF14">
    <property type="entry name" value="COILED-COIL DOMAIN-CONTAINING PROTEIN 180"/>
    <property type="match status" value="1"/>
</dbReference>
<proteinExistence type="predicted"/>
<dbReference type="STRING" id="431595.K3WAI1"/>
<dbReference type="HOGENOM" id="CLU_239988_0_0_1"/>
<evidence type="ECO:0000259" key="4">
    <source>
        <dbReference type="Pfam" id="PF14644"/>
    </source>
</evidence>
<feature type="compositionally biased region" description="Low complexity" evidence="2">
    <location>
        <begin position="579"/>
        <end position="599"/>
    </location>
</feature>
<dbReference type="InterPro" id="IPR028089">
    <property type="entry name" value="DUF4455"/>
</dbReference>
<name>K3WAI1_GLOUD</name>
<feature type="coiled-coil region" evidence="1">
    <location>
        <begin position="1512"/>
        <end position="1546"/>
    </location>
</feature>
<dbReference type="EMBL" id="GL376634">
    <property type="status" value="NOT_ANNOTATED_CDS"/>
    <property type="molecule type" value="Genomic_DNA"/>
</dbReference>
<evidence type="ECO:0000313" key="5">
    <source>
        <dbReference type="EnsemblProtists" id="PYU1_T001972"/>
    </source>
</evidence>
<dbReference type="eggNOG" id="ENOG502RUUA">
    <property type="taxonomic scope" value="Eukaryota"/>
</dbReference>
<feature type="coiled-coil region" evidence="1">
    <location>
        <begin position="1103"/>
        <end position="1130"/>
    </location>
</feature>
<dbReference type="InParanoid" id="K3WAI1"/>
<sequence>MALKSRAEMQLLQVLNQHKAKSASFYLKEQQQKAQQDDVDKQHFTATHDLAQYRKANRKHDGNAGDEDNEMIAQVRQLQGDFYVVGDPQNQDEVNEQPSNEIIALNAIARREKHMMAQQQYTEHVKQISEDIEVAIIQAADLVKEALANSDSRLCASEQTLTDEDLLLRSTHEDVVSMWSAMEQICTQRTQLITQFAQTLDTIERTRTSRVRNELQTLTAVLMDTAHALPPEIERIIEAEAYELNVVVISNRNVYADLIARMAMVDVDVFVATRLAWENGQRRWRQIRHHDAIRRYQDTMNSTLFTDPDERLEIVREIRMFQERVHTEKRLAALTRLEAAGAQLASDTANEILATIRATQVEEEDQNHAFFARLMAVHVDKANEAQLMREHLRLEIHGFGALAEEGDIAYARDHLAATLNTDTLEEFFRMAGGLRSELDSIVKHLCTADLIYEANLQPLTTSLQVLLSTLPLESVMEAQGKGVERKALQATLEKMRKAGKHDILALLPPLHTQTMLLANLTNMSEVFQAEVQEIVAQLDQLILEYGVHERSEIDGKLTDVGIASGLSTMMANRPQSQGTTLHSSMSAATATTASSHGPTSSPPKSKPSESLGLIPTTSSNVTIDLLAIRKVQRRLGALLYASELGAPIQDHLGFISDQLALQSSANGVVDEVINKACNELLDARHQESRIFLESMGKEMEHQSARLHDQTEKLTTFCLRVAQCMEQSVEKFRYIDLSAMDLLDHLKDDNEEVLAELEVQFLESCARVRHAPNEIVLQQEFQVASTLLQQMEAQYRIHHRKGNLAAAHHVITIERHHALFLDRLLESFGLAVVQQPASSDTNEDALDVGKFLSTKYIEDIVNPPPPPQPENEEQADGVETNPQEGLDGKGSGTTPRTDIPAAHPETKHQQPPQRGGKGLTKASPRVVEEPAVIKEMHRTSSGLDTKACVTIPALVARILSQNDDVEDNEEVETIKELETVGDADPIPTTHDPAATQSTADDATADEIDIEAAATHELRQRLVIDKVAVAFLRLEIPAAVMEHLVATLREEMVSKYDDDSKLTKQRTAATREERLADGNLLLEERLRMHWPRNGRLDVQMYQPRVGELVSHRQRLERQLRSVRKKVETQESVFAKHAQQALDQIEQVRVKQISCHAQLPMQSSLAALQGLEGKSKKLLKAFQIENADKLDALHTMIKADVTTLVSSMQDFVRTCSNQQFPELTSYESIITGCDYHPEEVAGVNEKIMAVEAQLREKIQARELQINEIVAQSQTQVLDLAQTFKARYQACMQSLSMKDGLGQKYGLPRRIAQERYRSEVTRCDEQSAKTDELLAALHVIVLANNESTQHAKPVAGGDGSRTILRMLLQLRAKMYVRGRYFGLLKNISQLEPTPVEFNSSGNSIHVSEQQGHTFVLRDRDIVDEQDQQLPTPFLEFVQDVSARCREDTRQVYQQEGKLEELPNGSVPPSLEEYLLGLADKARSYVLQQELKFCEQVHFFEELLALAPEAALVDLLNRSSEALRQRSESVAQELEREYAALTEQKDKHMEELRPELCSPNNADQLQALRDREASRSQHTVARLRYYRTQVMDTHVGLSADFENELVALFRCFMTILDTCVMTLDDLKPFSGDELPKLKRKSLKRLRKVARILEFGDAREVKRTDKELESLTQRGEVPRFPKRSWPAIPNFGLRALWDAQHAQILRHDEEQKLPSDDTIQALGLGTSNGAVADEDAGASVGLLTHAHRSLVGMRDTMYASYAALCKTQSEQMLDAIHEKLCDELKSIERWNDGIDAMHST</sequence>
<feature type="domain" description="DUF4456" evidence="4">
    <location>
        <begin position="1460"/>
        <end position="1642"/>
    </location>
</feature>
<feature type="domain" description="DUF4455" evidence="3">
    <location>
        <begin position="670"/>
        <end position="833"/>
    </location>
</feature>
<dbReference type="Proteomes" id="UP000019132">
    <property type="component" value="Unassembled WGS sequence"/>
</dbReference>
<dbReference type="VEuPathDB" id="FungiDB:PYU1_G001970"/>